<feature type="region of interest" description="Disordered" evidence="7">
    <location>
        <begin position="367"/>
        <end position="429"/>
    </location>
</feature>
<feature type="compositionally biased region" description="Basic and acidic residues" evidence="7">
    <location>
        <begin position="939"/>
        <end position="1006"/>
    </location>
</feature>
<evidence type="ECO:0000313" key="10">
    <source>
        <dbReference type="Proteomes" id="UP001620645"/>
    </source>
</evidence>
<dbReference type="InterPro" id="IPR000008">
    <property type="entry name" value="C2_dom"/>
</dbReference>
<feature type="coiled-coil region" evidence="6">
    <location>
        <begin position="19"/>
        <end position="86"/>
    </location>
</feature>
<feature type="compositionally biased region" description="Polar residues" evidence="7">
    <location>
        <begin position="108"/>
        <end position="123"/>
    </location>
</feature>
<dbReference type="Pfam" id="PF11618">
    <property type="entry name" value="C2-C2_1"/>
    <property type="match status" value="1"/>
</dbReference>
<feature type="compositionally biased region" description="Polar residues" evidence="7">
    <location>
        <begin position="130"/>
        <end position="139"/>
    </location>
</feature>
<dbReference type="Gene3D" id="2.60.40.150">
    <property type="entry name" value="C2 domain"/>
    <property type="match status" value="2"/>
</dbReference>
<comment type="subcellular location">
    <subcellularLocation>
        <location evidence="1">Cell projection</location>
        <location evidence="1">Cilium</location>
    </subcellularLocation>
</comment>
<feature type="compositionally biased region" description="Polar residues" evidence="7">
    <location>
        <begin position="1041"/>
        <end position="1055"/>
    </location>
</feature>
<proteinExistence type="inferred from homology"/>
<evidence type="ECO:0000256" key="6">
    <source>
        <dbReference type="SAM" id="Coils"/>
    </source>
</evidence>
<protein>
    <recommendedName>
        <fullName evidence="8">C2 domain-containing protein</fullName>
    </recommendedName>
</protein>
<dbReference type="InterPro" id="IPR031139">
    <property type="entry name" value="RPGRIP1_fam"/>
</dbReference>
<evidence type="ECO:0000259" key="8">
    <source>
        <dbReference type="PROSITE" id="PS50004"/>
    </source>
</evidence>
<feature type="compositionally biased region" description="Polar residues" evidence="7">
    <location>
        <begin position="1082"/>
        <end position="1091"/>
    </location>
</feature>
<feature type="compositionally biased region" description="Basic and acidic residues" evidence="7">
    <location>
        <begin position="1312"/>
        <end position="1325"/>
    </location>
</feature>
<evidence type="ECO:0000256" key="5">
    <source>
        <dbReference type="ARBA" id="ARBA00023273"/>
    </source>
</evidence>
<feature type="compositionally biased region" description="Basic and acidic residues" evidence="7">
    <location>
        <begin position="263"/>
        <end position="289"/>
    </location>
</feature>
<gene>
    <name evidence="9" type="ORF">niasHS_015057</name>
</gene>
<evidence type="ECO:0000313" key="9">
    <source>
        <dbReference type="EMBL" id="KAL3074227.1"/>
    </source>
</evidence>
<evidence type="ECO:0000256" key="1">
    <source>
        <dbReference type="ARBA" id="ARBA00004138"/>
    </source>
</evidence>
<feature type="region of interest" description="Disordered" evidence="7">
    <location>
        <begin position="1290"/>
        <end position="1351"/>
    </location>
</feature>
<dbReference type="InterPro" id="IPR021656">
    <property type="entry name" value="C2-C2_1"/>
</dbReference>
<keyword evidence="10" id="KW-1185">Reference proteome</keyword>
<keyword evidence="3 6" id="KW-0175">Coiled coil</keyword>
<evidence type="ECO:0000256" key="7">
    <source>
        <dbReference type="SAM" id="MobiDB-lite"/>
    </source>
</evidence>
<name>A0ABD2I1Z9_HETSC</name>
<dbReference type="GO" id="GO:0005929">
    <property type="term" value="C:cilium"/>
    <property type="evidence" value="ECO:0007669"/>
    <property type="project" value="UniProtKB-SubCell"/>
</dbReference>
<dbReference type="Proteomes" id="UP001620645">
    <property type="component" value="Unassembled WGS sequence"/>
</dbReference>
<evidence type="ECO:0000256" key="3">
    <source>
        <dbReference type="ARBA" id="ARBA00023054"/>
    </source>
</evidence>
<dbReference type="GO" id="GO:0005856">
    <property type="term" value="C:cytoskeleton"/>
    <property type="evidence" value="ECO:0007669"/>
    <property type="project" value="UniProtKB-ARBA"/>
</dbReference>
<organism evidence="9 10">
    <name type="scientific">Heterodera schachtii</name>
    <name type="common">Sugarbeet cyst nematode worm</name>
    <name type="synonym">Tylenchus schachtii</name>
    <dbReference type="NCBI Taxonomy" id="97005"/>
    <lineage>
        <taxon>Eukaryota</taxon>
        <taxon>Metazoa</taxon>
        <taxon>Ecdysozoa</taxon>
        <taxon>Nematoda</taxon>
        <taxon>Chromadorea</taxon>
        <taxon>Rhabditida</taxon>
        <taxon>Tylenchina</taxon>
        <taxon>Tylenchomorpha</taxon>
        <taxon>Tylenchoidea</taxon>
        <taxon>Heteroderidae</taxon>
        <taxon>Heteroderinae</taxon>
        <taxon>Heterodera</taxon>
    </lineage>
</organism>
<feature type="coiled-coil region" evidence="6">
    <location>
        <begin position="495"/>
        <end position="547"/>
    </location>
</feature>
<evidence type="ECO:0000256" key="2">
    <source>
        <dbReference type="ARBA" id="ARBA00006042"/>
    </source>
</evidence>
<dbReference type="SUPFAM" id="SSF49562">
    <property type="entry name" value="C2 domain (Calcium/lipid-binding domain, CaLB)"/>
    <property type="match status" value="2"/>
</dbReference>
<sequence length="1548" mass="176722">MTNRPPIERWSRSELEDHFHSVADNLTTLKQKNNRLEREVKILNGRMSGRNSQRNTVPNGPKENELDELHRANQLMAQKLKVLKHQLLNYTKVNSSTSLTGRYRPETRQQQQKVQNRPSQRPQSAFVGSVANQTKSIISDQEKRPQHMMSSQLGRQINNRKRPISQPAIEEKDEFEESEHQFEVVSREMTQRADNEQNKHLRLLEERKESEIKEKLREMQRQNRKVTDENEELHLALEKSEKRLSALRTEFDRVARELSQAQRELRSQSDSLNSEREDAQRRADGSARSAEIVDRELAIARQECRALRNAHERLVEKSLQQENSGKMALEELVRLRAKMQQNANEKETERREWEEEMQRLMKENAKLRETRAKEMDEIVQQREKERKRENGHLEEEQKRKIKQNESMENGPKEMNSNGNSQKQRNDGDGLLNKLFTDVLGIVESHLDSRSKTDDDGTKFAIGDGNSGERWQKLYEDVYFELEKVRKLLLNEHQMNVQLQEEKRHLLAEMDFTKIQFERQLAELKGQLEEKGKQIAMLENELKFVAKSGQIRHTVLNTEKRPAAADEHSEKASAIEPTELKLQISKVVLTEEAVRQAENPCPMLFLAIEFFDFEIQTTEVTNGPEALFDFTTVFDTPISDLFIHYIRTEGMEIELYSVKDGLSYELWSKAQIPLKKLLSTQTPTHFYGELKFWALSSHGQSEEKQQKEQSLLLATAFYSIEVPFSLLSALNAQRRRMAAMAIIPMGKVGPSDEPFNELIVQIHRCTAIDSLKGDESAKAKKGRQLKPSTYVAYEFFNFPVHLTRTVRESANPAFEDQQSWKVPAESEAVHKYLKEKELLLYLIDEGTDGGTSAGKMSPKARVLASVRLPLFPLARNHKIRGTFPLLDRADESVISEASIDVSIYWKFAYAFDGFENLKVEEKVPLRTFAQLTEQNGPKENGQRKTERIAGENAKKEEGEEKKKPEEMAQKREISKEQKALERIGIKQRETDKTKGDSSADESNRSESEGTAEEQWGEQMPEEELRRRLLLLPKPMKKDNEQKIITQKSIETNGQKSQMEKATESESDRSKISEDSLSDETPKSAKSSRSSATIVVDRETALERTTSDELSEDLLKEGSNSAAEGDEPAKKEAAEEEDEEEEDGSIRSDATYTAEGPLGPIEMDEPRVIGRTDDEEEVMIIRDEDLQGRMGQFHEKTGESDESDEEKPTETMAPVPAPRRSLLGPIPPITTTGGKQLKKVGRMTSGTTASSANGRRMVNDEKSSRICGAIALVNSTLANFFAEDATFGSERSSITSEANGGSTASNGTPPNANDRQKMEGEGEEKQRKVPRKKRPTKAPIQIAPVPPTPAIRIRPAVPESDWNSESGPEGSSVDLVPPKSANVRIRIGRLSFLDHSPSLHFSHFEEGGRVFVEWNFLDFSREQCVTGNDAEMPQLLTESFDLDHQSDYELNQNQIALLTQWTQLNIRLTFTLVIEANNGDLDELGMAELELLNILNTSEHFLIMQNMEDLSVAELEVDISYSDNLLEYLDETIRRFLEERKKFKIEMPNR</sequence>
<feature type="compositionally biased region" description="Basic and acidic residues" evidence="7">
    <location>
        <begin position="1094"/>
        <end position="1105"/>
    </location>
</feature>
<dbReference type="PROSITE" id="PS50004">
    <property type="entry name" value="C2"/>
    <property type="match status" value="1"/>
</dbReference>
<feature type="region of interest" description="Disordered" evidence="7">
    <location>
        <begin position="97"/>
        <end position="178"/>
    </location>
</feature>
<feature type="region of interest" description="Disordered" evidence="7">
    <location>
        <begin position="929"/>
        <end position="1258"/>
    </location>
</feature>
<feature type="compositionally biased region" description="Polar residues" evidence="7">
    <location>
        <begin position="1242"/>
        <end position="1251"/>
    </location>
</feature>
<keyword evidence="4" id="KW-0969">Cilium</keyword>
<feature type="region of interest" description="Disordered" evidence="7">
    <location>
        <begin position="262"/>
        <end position="289"/>
    </location>
</feature>
<evidence type="ECO:0000256" key="4">
    <source>
        <dbReference type="ARBA" id="ARBA00023069"/>
    </source>
</evidence>
<accession>A0ABD2I1Z9</accession>
<dbReference type="InterPro" id="IPR035892">
    <property type="entry name" value="C2_domain_sf"/>
</dbReference>
<feature type="compositionally biased region" description="Polar residues" evidence="7">
    <location>
        <begin position="148"/>
        <end position="157"/>
    </location>
</feature>
<comment type="similarity">
    <text evidence="2">Belongs to the RPGRIP1 family.</text>
</comment>
<feature type="compositionally biased region" description="Acidic residues" evidence="7">
    <location>
        <begin position="1008"/>
        <end position="1020"/>
    </location>
</feature>
<dbReference type="PANTHER" id="PTHR14240:SF1">
    <property type="entry name" value="PROTEIN FANTOM-RELATED"/>
    <property type="match status" value="1"/>
</dbReference>
<dbReference type="PANTHER" id="PTHR14240">
    <property type="entry name" value="RETINITIS PIGMENTOSA GTPASE REGULATOR-INTERACTING PROTEIN"/>
    <property type="match status" value="1"/>
</dbReference>
<feature type="compositionally biased region" description="Basic and acidic residues" evidence="7">
    <location>
        <begin position="1056"/>
        <end position="1072"/>
    </location>
</feature>
<dbReference type="EMBL" id="JBICCN010000357">
    <property type="protein sequence ID" value="KAL3074227.1"/>
    <property type="molecule type" value="Genomic_DNA"/>
</dbReference>
<feature type="domain" description="C2" evidence="8">
    <location>
        <begin position="743"/>
        <end position="882"/>
    </location>
</feature>
<reference evidence="9 10" key="1">
    <citation type="submission" date="2024-10" db="EMBL/GenBank/DDBJ databases">
        <authorList>
            <person name="Kim D."/>
        </authorList>
    </citation>
    <scope>NUCLEOTIDE SEQUENCE [LARGE SCALE GENOMIC DNA]</scope>
    <source>
        <strain evidence="9">Taebaek</strain>
    </source>
</reference>
<feature type="compositionally biased region" description="Basic and acidic residues" evidence="7">
    <location>
        <begin position="367"/>
        <end position="405"/>
    </location>
</feature>
<feature type="compositionally biased region" description="Polar residues" evidence="7">
    <location>
        <begin position="1290"/>
        <end position="1311"/>
    </location>
</feature>
<feature type="compositionally biased region" description="Acidic residues" evidence="7">
    <location>
        <begin position="1132"/>
        <end position="1141"/>
    </location>
</feature>
<feature type="compositionally biased region" description="Basic and acidic residues" evidence="7">
    <location>
        <begin position="1177"/>
        <end position="1197"/>
    </location>
</feature>
<comment type="caution">
    <text evidence="9">The sequence shown here is derived from an EMBL/GenBank/DDBJ whole genome shotgun (WGS) entry which is preliminary data.</text>
</comment>
<keyword evidence="5" id="KW-0966">Cell projection</keyword>